<dbReference type="KEGG" id="bqy:MUS_3824"/>
<keyword evidence="5 11" id="KW-0812">Transmembrane</keyword>
<proteinExistence type="inferred from homology"/>
<dbReference type="GO" id="GO:0005886">
    <property type="term" value="C:plasma membrane"/>
    <property type="evidence" value="ECO:0007669"/>
    <property type="project" value="UniProtKB-SubCell"/>
</dbReference>
<feature type="transmembrane region" description="Helical" evidence="11">
    <location>
        <begin position="278"/>
        <end position="297"/>
    </location>
</feature>
<accession>I2CAK8</accession>
<dbReference type="InterPro" id="IPR017871">
    <property type="entry name" value="ABC_transporter-like_CS"/>
</dbReference>
<dbReference type="InterPro" id="IPR036640">
    <property type="entry name" value="ABC1_TM_sf"/>
</dbReference>
<dbReference type="SUPFAM" id="SSF52540">
    <property type="entry name" value="P-loop containing nucleoside triphosphate hydrolases"/>
    <property type="match status" value="1"/>
</dbReference>
<evidence type="ECO:0000256" key="3">
    <source>
        <dbReference type="ARBA" id="ARBA00022448"/>
    </source>
</evidence>
<keyword evidence="6" id="KW-0547">Nucleotide-binding</keyword>
<dbReference type="Pfam" id="PF00664">
    <property type="entry name" value="ABC_membrane"/>
    <property type="match status" value="1"/>
</dbReference>
<dbReference type="InterPro" id="IPR039421">
    <property type="entry name" value="Type_1_exporter"/>
</dbReference>
<evidence type="ECO:0000256" key="9">
    <source>
        <dbReference type="ARBA" id="ARBA00023136"/>
    </source>
</evidence>
<keyword evidence="10" id="KW-0046">Antibiotic resistance</keyword>
<feature type="transmembrane region" description="Helical" evidence="11">
    <location>
        <begin position="309"/>
        <end position="329"/>
    </location>
</feature>
<feature type="transmembrane region" description="Helical" evidence="11">
    <location>
        <begin position="197"/>
        <end position="214"/>
    </location>
</feature>
<evidence type="ECO:0000256" key="10">
    <source>
        <dbReference type="ARBA" id="ARBA00023251"/>
    </source>
</evidence>
<evidence type="ECO:0000256" key="4">
    <source>
        <dbReference type="ARBA" id="ARBA00022475"/>
    </source>
</evidence>
<keyword evidence="3" id="KW-0813">Transport</keyword>
<evidence type="ECO:0000256" key="8">
    <source>
        <dbReference type="ARBA" id="ARBA00022989"/>
    </source>
</evidence>
<dbReference type="GO" id="GO:0015421">
    <property type="term" value="F:ABC-type oligopeptide transporter activity"/>
    <property type="evidence" value="ECO:0007669"/>
    <property type="project" value="TreeGrafter"/>
</dbReference>
<dbReference type="InterPro" id="IPR003439">
    <property type="entry name" value="ABC_transporter-like_ATP-bd"/>
</dbReference>
<dbReference type="FunFam" id="1.20.1560.10:FF:000011">
    <property type="entry name" value="Multidrug ABC transporter ATP-binding protein"/>
    <property type="match status" value="1"/>
</dbReference>
<evidence type="ECO:0000259" key="12">
    <source>
        <dbReference type="PROSITE" id="PS50893"/>
    </source>
</evidence>
<comment type="similarity">
    <text evidence="2">Belongs to the ABC transporter superfamily.</text>
</comment>
<feature type="domain" description="ABC transmembrane type-1" evidence="13">
    <location>
        <begin position="59"/>
        <end position="338"/>
    </location>
</feature>
<evidence type="ECO:0000256" key="2">
    <source>
        <dbReference type="ARBA" id="ARBA00005417"/>
    </source>
</evidence>
<dbReference type="GO" id="GO:0005524">
    <property type="term" value="F:ATP binding"/>
    <property type="evidence" value="ECO:0007669"/>
    <property type="project" value="UniProtKB-KW"/>
</dbReference>
<evidence type="ECO:0000256" key="6">
    <source>
        <dbReference type="ARBA" id="ARBA00022741"/>
    </source>
</evidence>
<dbReference type="GO" id="GO:0016887">
    <property type="term" value="F:ATP hydrolysis activity"/>
    <property type="evidence" value="ECO:0007669"/>
    <property type="project" value="InterPro"/>
</dbReference>
<organism evidence="14 15">
    <name type="scientific">Bacillus amyloliquefaciens (strain Y2)</name>
    <name type="common">Bacillus amyloliquefaciens subsp. plantarum (strain B9601-Y2)</name>
    <dbReference type="NCBI Taxonomy" id="1155777"/>
    <lineage>
        <taxon>Bacteria</taxon>
        <taxon>Bacillati</taxon>
        <taxon>Bacillota</taxon>
        <taxon>Bacilli</taxon>
        <taxon>Bacillales</taxon>
        <taxon>Bacillaceae</taxon>
        <taxon>Bacillus</taxon>
        <taxon>Bacillus amyloliquefaciens group</taxon>
    </lineage>
</organism>
<dbReference type="InterPro" id="IPR027417">
    <property type="entry name" value="P-loop_NTPase"/>
</dbReference>
<dbReference type="EMBL" id="CP003332">
    <property type="protein sequence ID" value="AFJ63682.1"/>
    <property type="molecule type" value="Genomic_DNA"/>
</dbReference>
<dbReference type="PANTHER" id="PTHR43394">
    <property type="entry name" value="ATP-DEPENDENT PERMEASE MDL1, MITOCHONDRIAL"/>
    <property type="match status" value="1"/>
</dbReference>
<dbReference type="PROSITE" id="PS00211">
    <property type="entry name" value="ABC_TRANSPORTER_1"/>
    <property type="match status" value="1"/>
</dbReference>
<evidence type="ECO:0000313" key="15">
    <source>
        <dbReference type="Proteomes" id="UP000002878"/>
    </source>
</evidence>
<feature type="transmembrane region" description="Helical" evidence="11">
    <location>
        <begin position="171"/>
        <end position="191"/>
    </location>
</feature>
<evidence type="ECO:0000256" key="5">
    <source>
        <dbReference type="ARBA" id="ARBA00022692"/>
    </source>
</evidence>
<keyword evidence="4" id="KW-1003">Cell membrane</keyword>
<keyword evidence="7 14" id="KW-0067">ATP-binding</keyword>
<dbReference type="Gene3D" id="3.40.50.300">
    <property type="entry name" value="P-loop containing nucleotide triphosphate hydrolases"/>
    <property type="match status" value="1"/>
</dbReference>
<sequence length="618" mass="68075">MVFIKNVRFVHIPFMHIRYSINSDIGGKHMPNKQPKPKGKFSSFFSLVKKTKPSYGMLAFALSLSIVTTLVSLLIPLLTKQLVDGFSMSSLSGVQIGIIAAVFIVQAALSAYATYALNYSGQKIISGLRDLLWQKLIKLPVSYFDKNATGETISRVTNDTMVVKELITNNISGFITGIISVIGSLTILFFMNWKLTLLVLIVVPLAAVILVPIGRKMFKISRETQDETARFTGLLNHILPEIRLVKASNAEEAEYGRGKAGIMALFKLGLREAKVQSLVGPLITLVLMAALVAVIGYGGMQVSSGELTAGALVAFILYLFQIIMPMGQITSFFTQLQKSVGATERMIHILAEKEEDIQTGKAIENADQPIKLEQVSFGYKTDQTILKDITATIEAGKVTAIVGPSGGGKTTLFKLLERFYNPTAGSILLGNEPIDTYSLESWREHIGYVSQESPLMSGTIRDNICYGLKREVTDEELRQAADMAYALQFIEDLPKKFETEVGERGIMLSGGQRQRIAIARALLRNPSILMLDEATSSLDSQSEKWVQQALEVLMEGRTTIVIAHRLSTVVDADQLLFVEQGEITGRGTHHELMASHSLYRDFAEQQLKLNADLENKAV</sequence>
<dbReference type="GO" id="GO:0046677">
    <property type="term" value="P:response to antibiotic"/>
    <property type="evidence" value="ECO:0007669"/>
    <property type="project" value="UniProtKB-KW"/>
</dbReference>
<feature type="transmembrane region" description="Helical" evidence="11">
    <location>
        <begin position="55"/>
        <end position="78"/>
    </location>
</feature>
<dbReference type="PANTHER" id="PTHR43394:SF1">
    <property type="entry name" value="ATP-BINDING CASSETTE SUB-FAMILY B MEMBER 10, MITOCHONDRIAL"/>
    <property type="match status" value="1"/>
</dbReference>
<dbReference type="Pfam" id="PF00005">
    <property type="entry name" value="ABC_tran"/>
    <property type="match status" value="1"/>
</dbReference>
<dbReference type="AlphaFoldDB" id="I2CAK8"/>
<keyword evidence="9 11" id="KW-0472">Membrane</keyword>
<feature type="transmembrane region" description="Helical" evidence="11">
    <location>
        <begin position="98"/>
        <end position="119"/>
    </location>
</feature>
<evidence type="ECO:0000256" key="7">
    <source>
        <dbReference type="ARBA" id="ARBA00022840"/>
    </source>
</evidence>
<dbReference type="PATRIC" id="fig|1126211.3.peg.3636"/>
<evidence type="ECO:0000256" key="11">
    <source>
        <dbReference type="SAM" id="Phobius"/>
    </source>
</evidence>
<evidence type="ECO:0000259" key="13">
    <source>
        <dbReference type="PROSITE" id="PS50929"/>
    </source>
</evidence>
<feature type="domain" description="ABC transporter" evidence="12">
    <location>
        <begin position="370"/>
        <end position="605"/>
    </location>
</feature>
<dbReference type="PROSITE" id="PS50929">
    <property type="entry name" value="ABC_TM1F"/>
    <property type="match status" value="1"/>
</dbReference>
<dbReference type="SUPFAM" id="SSF90123">
    <property type="entry name" value="ABC transporter transmembrane region"/>
    <property type="match status" value="1"/>
</dbReference>
<dbReference type="HOGENOM" id="CLU_000604_84_3_9"/>
<dbReference type="SMART" id="SM00382">
    <property type="entry name" value="AAA"/>
    <property type="match status" value="1"/>
</dbReference>
<keyword evidence="8 11" id="KW-1133">Transmembrane helix</keyword>
<dbReference type="InterPro" id="IPR011527">
    <property type="entry name" value="ABC1_TM_dom"/>
</dbReference>
<dbReference type="Proteomes" id="UP000002878">
    <property type="component" value="Chromosome"/>
</dbReference>
<dbReference type="Gene3D" id="1.20.1560.10">
    <property type="entry name" value="ABC transporter type 1, transmembrane domain"/>
    <property type="match status" value="1"/>
</dbReference>
<dbReference type="FunFam" id="3.40.50.300:FF:000221">
    <property type="entry name" value="Multidrug ABC transporter ATP-binding protein"/>
    <property type="match status" value="1"/>
</dbReference>
<gene>
    <name evidence="14" type="primary">yvcC</name>
    <name evidence="14" type="ORF">MUS_3824</name>
</gene>
<dbReference type="CDD" id="cd18551">
    <property type="entry name" value="ABC_6TM_LmrA_like"/>
    <property type="match status" value="1"/>
</dbReference>
<evidence type="ECO:0000256" key="1">
    <source>
        <dbReference type="ARBA" id="ARBA00004651"/>
    </source>
</evidence>
<protein>
    <submittedName>
        <fullName evidence="14">ATP-binding cassette, subfamily B, bacterial</fullName>
    </submittedName>
</protein>
<name>I2CAK8_BACAY</name>
<dbReference type="PROSITE" id="PS50893">
    <property type="entry name" value="ABC_TRANSPORTER_2"/>
    <property type="match status" value="1"/>
</dbReference>
<comment type="subcellular location">
    <subcellularLocation>
        <location evidence="1">Cell membrane</location>
        <topology evidence="1">Multi-pass membrane protein</topology>
    </subcellularLocation>
</comment>
<dbReference type="InterPro" id="IPR003593">
    <property type="entry name" value="AAA+_ATPase"/>
</dbReference>
<reference evidence="14 15" key="1">
    <citation type="journal article" date="2012" name="J. Biotechnol.">
        <title>Genome sequence of the plant growth promoting strain Bacillus amyloliquefaciens subsp. plantarum B9601-Y2 and expression of mersacidin and other secondary metabolites.</title>
        <authorList>
            <person name="He P."/>
            <person name="Hao K."/>
            <person name="Blom J."/>
            <person name="Ruckert C."/>
            <person name="Vater J."/>
            <person name="Mao Z."/>
            <person name="Wu Y."/>
            <person name="Hou M."/>
            <person name="He P."/>
            <person name="He Y."/>
            <person name="Borriss R."/>
        </authorList>
    </citation>
    <scope>NUCLEOTIDE SEQUENCE [LARGE SCALE GENOMIC DNA]</scope>
    <source>
        <strain evidence="14">Y2</strain>
    </source>
</reference>
<evidence type="ECO:0000313" key="14">
    <source>
        <dbReference type="EMBL" id="AFJ63682.1"/>
    </source>
</evidence>